<dbReference type="PANTHER" id="PTHR46551:SF1">
    <property type="entry name" value="SAP DOMAIN-CONTAINING RIBONUCLEOPROTEIN"/>
    <property type="match status" value="1"/>
</dbReference>
<sequence length="186" mass="20892">MVDYSSLKVTELKDMLKSRGLGVSGTKSELVARLQESDAGAADKPAESAEEPAEQPATTENATEKAPETTTDSTETGADKPPAEENKSNEQQETKEDQKEPEKEEDLTPLVIQELERRIKRAERFGLADEDTKKQLERIKKLGVDRKVAIKVLTGTQTKGKRDGAVQKQSREEYEKMKKRRERFQS</sequence>
<dbReference type="InterPro" id="IPR003034">
    <property type="entry name" value="SAP_dom"/>
</dbReference>
<dbReference type="SMART" id="SM00513">
    <property type="entry name" value="SAP"/>
    <property type="match status" value="1"/>
</dbReference>
<evidence type="ECO:0000313" key="5">
    <source>
        <dbReference type="EMBL" id="CDP34305.1"/>
    </source>
</evidence>
<name>A0A060SZM4_BLAAD</name>
<evidence type="ECO:0000256" key="3">
    <source>
        <dbReference type="SAM" id="MobiDB-lite"/>
    </source>
</evidence>
<keyword evidence="1" id="KW-0597">Phosphoprotein</keyword>
<comment type="similarity">
    <text evidence="2">Belongs to the SAP domain-containing ribonucleoprotein family.</text>
</comment>
<gene>
    <name evidence="5" type="ORF">GNLVRS02_ARAD1C09372g</name>
</gene>
<dbReference type="InterPro" id="IPR052240">
    <property type="entry name" value="SAP_domain_ribonucleoprotein"/>
</dbReference>
<evidence type="ECO:0000259" key="4">
    <source>
        <dbReference type="PROSITE" id="PS50800"/>
    </source>
</evidence>
<evidence type="ECO:0000256" key="2">
    <source>
        <dbReference type="ARBA" id="ARBA00046328"/>
    </source>
</evidence>
<dbReference type="Pfam" id="PF18592">
    <property type="entry name" value="Tho1_MOS11_C"/>
    <property type="match status" value="1"/>
</dbReference>
<dbReference type="EMBL" id="HG937693">
    <property type="protein sequence ID" value="CDP34305.1"/>
    <property type="molecule type" value="Genomic_DNA"/>
</dbReference>
<feature type="region of interest" description="Disordered" evidence="3">
    <location>
        <begin position="32"/>
        <end position="111"/>
    </location>
</feature>
<dbReference type="Pfam" id="PF02037">
    <property type="entry name" value="SAP"/>
    <property type="match status" value="1"/>
</dbReference>
<feature type="compositionally biased region" description="Basic and acidic residues" evidence="3">
    <location>
        <begin position="77"/>
        <end position="102"/>
    </location>
</feature>
<dbReference type="InterPro" id="IPR036361">
    <property type="entry name" value="SAP_dom_sf"/>
</dbReference>
<dbReference type="GO" id="GO:0016973">
    <property type="term" value="P:poly(A)+ mRNA export from nucleus"/>
    <property type="evidence" value="ECO:0007669"/>
    <property type="project" value="TreeGrafter"/>
</dbReference>
<dbReference type="GO" id="GO:0005634">
    <property type="term" value="C:nucleus"/>
    <property type="evidence" value="ECO:0007669"/>
    <property type="project" value="TreeGrafter"/>
</dbReference>
<dbReference type="PhylomeDB" id="A0A060SZM4"/>
<dbReference type="PROSITE" id="PS50800">
    <property type="entry name" value="SAP"/>
    <property type="match status" value="1"/>
</dbReference>
<reference evidence="5" key="1">
    <citation type="submission" date="2014-02" db="EMBL/GenBank/DDBJ databases">
        <authorList>
            <person name="Genoscope - CEA"/>
        </authorList>
    </citation>
    <scope>NUCLEOTIDE SEQUENCE</scope>
    <source>
        <strain evidence="5">LS3</strain>
    </source>
</reference>
<reference evidence="5" key="2">
    <citation type="submission" date="2014-06" db="EMBL/GenBank/DDBJ databases">
        <title>The complete genome of Blastobotrys (Arxula) adeninivorans LS3 - a yeast of biotechnological interest.</title>
        <authorList>
            <person name="Kunze G."/>
            <person name="Gaillardin C."/>
            <person name="Czernicka M."/>
            <person name="Durrens P."/>
            <person name="Martin T."/>
            <person name="Boer E."/>
            <person name="Gabaldon T."/>
            <person name="Cruz J."/>
            <person name="Talla E."/>
            <person name="Marck C."/>
            <person name="Goffeau A."/>
            <person name="Barbe V."/>
            <person name="Baret P."/>
            <person name="Baronian K."/>
            <person name="Beier S."/>
            <person name="Bleykasten C."/>
            <person name="Bode R."/>
            <person name="Casaregola S."/>
            <person name="Despons L."/>
            <person name="Fairhead C."/>
            <person name="Giersberg M."/>
            <person name="Gierski P."/>
            <person name="Hahnel U."/>
            <person name="Hartmann A."/>
            <person name="Jankowska D."/>
            <person name="Jubin C."/>
            <person name="Jung P."/>
            <person name="Lafontaine I."/>
            <person name="Leh-Louis V."/>
            <person name="Lemaire M."/>
            <person name="Marcet-Houben M."/>
            <person name="Mascher M."/>
            <person name="Morel G."/>
            <person name="Richard G.-F."/>
            <person name="Riechen J."/>
            <person name="Sacerdot C."/>
            <person name="Sarkar A."/>
            <person name="Savel G."/>
            <person name="Schacherer J."/>
            <person name="Sherman D."/>
            <person name="Straub M.-L."/>
            <person name="Stein N."/>
            <person name="Thierry A."/>
            <person name="Trautwein-Schult A."/>
            <person name="Westhof E."/>
            <person name="Worch S."/>
            <person name="Dujon B."/>
            <person name="Souciet J.-L."/>
            <person name="Wincker P."/>
            <person name="Scholz U."/>
            <person name="Neuveglise N."/>
        </authorList>
    </citation>
    <scope>NUCLEOTIDE SEQUENCE</scope>
    <source>
        <strain evidence="5">LS3</strain>
    </source>
</reference>
<evidence type="ECO:0000256" key="1">
    <source>
        <dbReference type="ARBA" id="ARBA00022553"/>
    </source>
</evidence>
<proteinExistence type="inferred from homology"/>
<feature type="compositionally biased region" description="Basic and acidic residues" evidence="3">
    <location>
        <begin position="160"/>
        <end position="176"/>
    </location>
</feature>
<dbReference type="Gene3D" id="1.10.720.30">
    <property type="entry name" value="SAP domain"/>
    <property type="match status" value="1"/>
</dbReference>
<dbReference type="AlphaFoldDB" id="A0A060SZM4"/>
<feature type="compositionally biased region" description="Basic residues" evidence="3">
    <location>
        <begin position="177"/>
        <end position="186"/>
    </location>
</feature>
<dbReference type="InterPro" id="IPR040746">
    <property type="entry name" value="THO1_MOS11_C"/>
</dbReference>
<protein>
    <submittedName>
        <fullName evidence="5">ARAD1C09372p</fullName>
    </submittedName>
</protein>
<accession>A0A060SZM4</accession>
<organism evidence="5">
    <name type="scientific">Blastobotrys adeninivorans</name>
    <name type="common">Yeast</name>
    <name type="synonym">Arxula adeninivorans</name>
    <dbReference type="NCBI Taxonomy" id="409370"/>
    <lineage>
        <taxon>Eukaryota</taxon>
        <taxon>Fungi</taxon>
        <taxon>Dikarya</taxon>
        <taxon>Ascomycota</taxon>
        <taxon>Saccharomycotina</taxon>
        <taxon>Dipodascomycetes</taxon>
        <taxon>Dipodascales</taxon>
        <taxon>Trichomonascaceae</taxon>
        <taxon>Blastobotrys</taxon>
    </lineage>
</organism>
<feature type="domain" description="SAP" evidence="4">
    <location>
        <begin position="4"/>
        <end position="38"/>
    </location>
</feature>
<dbReference type="PANTHER" id="PTHR46551">
    <property type="entry name" value="SAP DOMAIN-CONTAINING RIBONUCLEOPROTEIN"/>
    <property type="match status" value="1"/>
</dbReference>
<feature type="region of interest" description="Disordered" evidence="3">
    <location>
        <begin position="156"/>
        <end position="186"/>
    </location>
</feature>
<dbReference type="SUPFAM" id="SSF68906">
    <property type="entry name" value="SAP domain"/>
    <property type="match status" value="1"/>
</dbReference>